<protein>
    <recommendedName>
        <fullName evidence="1">Peptidase M28 domain-containing protein</fullName>
    </recommendedName>
</protein>
<feature type="domain" description="Peptidase M28" evidence="1">
    <location>
        <begin position="94"/>
        <end position="304"/>
    </location>
</feature>
<proteinExistence type="predicted"/>
<dbReference type="GO" id="GO:0006508">
    <property type="term" value="P:proteolysis"/>
    <property type="evidence" value="ECO:0007669"/>
    <property type="project" value="InterPro"/>
</dbReference>
<dbReference type="Pfam" id="PF04389">
    <property type="entry name" value="Peptidase_M28"/>
    <property type="match status" value="1"/>
</dbReference>
<evidence type="ECO:0000259" key="1">
    <source>
        <dbReference type="Pfam" id="PF04389"/>
    </source>
</evidence>
<dbReference type="EMBL" id="QFQP01000025">
    <property type="protein sequence ID" value="PZR08445.1"/>
    <property type="molecule type" value="Genomic_DNA"/>
</dbReference>
<evidence type="ECO:0000313" key="3">
    <source>
        <dbReference type="Proteomes" id="UP000249061"/>
    </source>
</evidence>
<name>A0A2W5TAM8_9BACT</name>
<dbReference type="AlphaFoldDB" id="A0A2W5TAM8"/>
<gene>
    <name evidence="2" type="ORF">DI536_25040</name>
</gene>
<dbReference type="Proteomes" id="UP000249061">
    <property type="component" value="Unassembled WGS sequence"/>
</dbReference>
<accession>A0A2W5TAM8</accession>
<dbReference type="InterPro" id="IPR007484">
    <property type="entry name" value="Peptidase_M28"/>
</dbReference>
<evidence type="ECO:0000313" key="2">
    <source>
        <dbReference type="EMBL" id="PZR08445.1"/>
    </source>
</evidence>
<dbReference type="SUPFAM" id="SSF53187">
    <property type="entry name" value="Zn-dependent exopeptidases"/>
    <property type="match status" value="1"/>
</dbReference>
<reference evidence="2 3" key="1">
    <citation type="submission" date="2017-08" db="EMBL/GenBank/DDBJ databases">
        <title>Infants hospitalized years apart are colonized by the same room-sourced microbial strains.</title>
        <authorList>
            <person name="Brooks B."/>
            <person name="Olm M.R."/>
            <person name="Firek B.A."/>
            <person name="Baker R."/>
            <person name="Thomas B.C."/>
            <person name="Morowitz M.J."/>
            <person name="Banfield J.F."/>
        </authorList>
    </citation>
    <scope>NUCLEOTIDE SEQUENCE [LARGE SCALE GENOMIC DNA]</scope>
    <source>
        <strain evidence="2">S2_003_000_R2_14</strain>
    </source>
</reference>
<dbReference type="GO" id="GO:0008235">
    <property type="term" value="F:metalloexopeptidase activity"/>
    <property type="evidence" value="ECO:0007669"/>
    <property type="project" value="InterPro"/>
</dbReference>
<dbReference type="InterPro" id="IPR045175">
    <property type="entry name" value="M28_fam"/>
</dbReference>
<sequence length="314" mass="33882">MLAACAPSVDEATKTAAQELAAQVDKDRVWNDVLALTQLHRSDVKFDCTSLERPPEHWCELSHDAARDFIAQRLRMLGLEPIVDPNDTNPPTANVYAEIRGASRPDEVVTLGAHFDAFYEGADDNSSSVAVMLEVARLVAQAPRERTVRVVGYDLEEFGLLGSTRMTRSASIASKTLALDCVGYSDSAPGSQSGLPGFPLPDIGDFLAVIGNEKSRESVETTLQVTRGASDIPKVLSVIAAGRGDGPLVGNLMRSDHAPLWLGGHDAVFFTDTANFRNPNYHEDTDRPDTLNADFLAGVARVSVMTISAWSDAR</sequence>
<dbReference type="PANTHER" id="PTHR12147">
    <property type="entry name" value="METALLOPEPTIDASE M28 FAMILY MEMBER"/>
    <property type="match status" value="1"/>
</dbReference>
<dbReference type="Gene3D" id="3.40.630.10">
    <property type="entry name" value="Zn peptidases"/>
    <property type="match status" value="1"/>
</dbReference>
<comment type="caution">
    <text evidence="2">The sequence shown here is derived from an EMBL/GenBank/DDBJ whole genome shotgun (WGS) entry which is preliminary data.</text>
</comment>
<dbReference type="PANTHER" id="PTHR12147:SF26">
    <property type="entry name" value="PEPTIDASE M28 DOMAIN-CONTAINING PROTEIN"/>
    <property type="match status" value="1"/>
</dbReference>
<organism evidence="2 3">
    <name type="scientific">Archangium gephyra</name>
    <dbReference type="NCBI Taxonomy" id="48"/>
    <lineage>
        <taxon>Bacteria</taxon>
        <taxon>Pseudomonadati</taxon>
        <taxon>Myxococcota</taxon>
        <taxon>Myxococcia</taxon>
        <taxon>Myxococcales</taxon>
        <taxon>Cystobacterineae</taxon>
        <taxon>Archangiaceae</taxon>
        <taxon>Archangium</taxon>
    </lineage>
</organism>